<dbReference type="Gene3D" id="3.40.630.30">
    <property type="match status" value="1"/>
</dbReference>
<organism evidence="2 3">
    <name type="scientific">Mycobacterium vicinigordonae</name>
    <dbReference type="NCBI Taxonomy" id="1719132"/>
    <lineage>
        <taxon>Bacteria</taxon>
        <taxon>Bacillati</taxon>
        <taxon>Actinomycetota</taxon>
        <taxon>Actinomycetes</taxon>
        <taxon>Mycobacteriales</taxon>
        <taxon>Mycobacteriaceae</taxon>
        <taxon>Mycobacterium</taxon>
    </lineage>
</organism>
<keyword evidence="3" id="KW-1185">Reference proteome</keyword>
<sequence length="120" mass="13321">MYPNADECLSRRRHGELRTLCDQGHGAWFGAFRDDHMCAGLGVFSDGLGAGRFQHVETHPDCRRRGLVRALLTEAAHHAATPMGVETLVIVADPDYFAADLYRSVGFVDAGTQRIWQRPP</sequence>
<dbReference type="Pfam" id="PF00583">
    <property type="entry name" value="Acetyltransf_1"/>
    <property type="match status" value="1"/>
</dbReference>
<keyword evidence="2" id="KW-0808">Transferase</keyword>
<dbReference type="InterPro" id="IPR000182">
    <property type="entry name" value="GNAT_dom"/>
</dbReference>
<reference evidence="3" key="1">
    <citation type="submission" date="2020-07" db="EMBL/GenBank/DDBJ databases">
        <title>Description of Mycobacterium gordonae subsp. intergordonae subsp.nov. and Mycobacterium gordonae subsp. gordonae subsp. nov.</title>
        <authorList>
            <person name="Yu X."/>
        </authorList>
    </citation>
    <scope>NUCLEOTIDE SEQUENCE [LARGE SCALE GENOMIC DNA]</scope>
    <source>
        <strain evidence="3">24</strain>
    </source>
</reference>
<dbReference type="CDD" id="cd04301">
    <property type="entry name" value="NAT_SF"/>
    <property type="match status" value="1"/>
</dbReference>
<dbReference type="GO" id="GO:0016747">
    <property type="term" value="F:acyltransferase activity, transferring groups other than amino-acyl groups"/>
    <property type="evidence" value="ECO:0007669"/>
    <property type="project" value="InterPro"/>
</dbReference>
<feature type="domain" description="N-acetyltransferase" evidence="1">
    <location>
        <begin position="1"/>
        <end position="120"/>
    </location>
</feature>
<protein>
    <submittedName>
        <fullName evidence="2">GNAT family N-acetyltransferase</fullName>
    </submittedName>
</protein>
<dbReference type="Proteomes" id="UP000510682">
    <property type="component" value="Chromosome"/>
</dbReference>
<gene>
    <name evidence="2" type="ORF">H0P51_21130</name>
</gene>
<accession>A0A7D6E364</accession>
<dbReference type="KEGG" id="mgor:H0P51_21130"/>
<dbReference type="EMBL" id="CP059165">
    <property type="protein sequence ID" value="QLL06242.1"/>
    <property type="molecule type" value="Genomic_DNA"/>
</dbReference>
<evidence type="ECO:0000313" key="3">
    <source>
        <dbReference type="Proteomes" id="UP000510682"/>
    </source>
</evidence>
<dbReference type="PROSITE" id="PS51186">
    <property type="entry name" value="GNAT"/>
    <property type="match status" value="1"/>
</dbReference>
<dbReference type="SUPFAM" id="SSF55729">
    <property type="entry name" value="Acyl-CoA N-acyltransferases (Nat)"/>
    <property type="match status" value="1"/>
</dbReference>
<dbReference type="AlphaFoldDB" id="A0A7D6E364"/>
<name>A0A7D6E364_9MYCO</name>
<evidence type="ECO:0000259" key="1">
    <source>
        <dbReference type="PROSITE" id="PS51186"/>
    </source>
</evidence>
<evidence type="ECO:0000313" key="2">
    <source>
        <dbReference type="EMBL" id="QLL06242.1"/>
    </source>
</evidence>
<proteinExistence type="predicted"/>
<dbReference type="InterPro" id="IPR016181">
    <property type="entry name" value="Acyl_CoA_acyltransferase"/>
</dbReference>
<reference evidence="3" key="2">
    <citation type="submission" date="2023-07" db="EMBL/GenBank/DDBJ databases">
        <title>Description of Mycobacterium gordonae subsp. intergordonae subsp.nov. and Mycobacterium gordonae subsp. gordonae subsp. nov.</title>
        <authorList>
            <person name="Huang H."/>
        </authorList>
    </citation>
    <scope>NUCLEOTIDE SEQUENCE [LARGE SCALE GENOMIC DNA]</scope>
    <source>
        <strain evidence="3">24</strain>
    </source>
</reference>